<proteinExistence type="predicted"/>
<evidence type="ECO:0000313" key="1">
    <source>
        <dbReference type="EMBL" id="QYC09668.1"/>
    </source>
</evidence>
<dbReference type="EMBL" id="CP080034">
    <property type="protein sequence ID" value="QYC09668.1"/>
    <property type="molecule type" value="Genomic_DNA"/>
</dbReference>
<accession>A0ABX8TEQ0</accession>
<dbReference type="GeneID" id="94376380"/>
<dbReference type="Proteomes" id="UP000824334">
    <property type="component" value="Chromosome"/>
</dbReference>
<reference evidence="1 2" key="1">
    <citation type="submission" date="2021-07" db="EMBL/GenBank/DDBJ databases">
        <title>Isolation and characterization of bacteria from a gold mining with a capacity of golden bioaccumulation.</title>
        <authorList>
            <person name="Yang X.J."/>
        </authorList>
    </citation>
    <scope>NUCLEOTIDE SEQUENCE [LARGE SCALE GENOMIC DNA]</scope>
    <source>
        <strain evidence="1 2">Au29</strain>
    </source>
</reference>
<dbReference type="RefSeq" id="WP_219352620.1">
    <property type="nucleotide sequence ID" value="NZ_CP080034.1"/>
</dbReference>
<gene>
    <name evidence="1" type="ORF">KWG56_13920</name>
</gene>
<protein>
    <submittedName>
        <fullName evidence="1">Uncharacterized protein</fullName>
    </submittedName>
</protein>
<name>A0ABX8TEQ0_9CAUL</name>
<keyword evidence="2" id="KW-1185">Reference proteome</keyword>
<organism evidence="1 2">
    <name type="scientific">Brevundimonas nasdae</name>
    <dbReference type="NCBI Taxonomy" id="172043"/>
    <lineage>
        <taxon>Bacteria</taxon>
        <taxon>Pseudomonadati</taxon>
        <taxon>Pseudomonadota</taxon>
        <taxon>Alphaproteobacteria</taxon>
        <taxon>Caulobacterales</taxon>
        <taxon>Caulobacteraceae</taxon>
        <taxon>Brevundimonas</taxon>
    </lineage>
</organism>
<sequence length="89" mass="9683">MFPTDEALVVAYGQSAASRVGLTKEEIRRHSAGDAGVAFAVAALLAEFTADVRNRRAYLLGLVARLNDPLVTVNLWASWKRLVRVSTPD</sequence>
<evidence type="ECO:0000313" key="2">
    <source>
        <dbReference type="Proteomes" id="UP000824334"/>
    </source>
</evidence>